<dbReference type="InterPro" id="IPR038489">
    <property type="entry name" value="SUFU_C_sf"/>
</dbReference>
<evidence type="ECO:0000313" key="4">
    <source>
        <dbReference type="EnsemblMetazoa" id="XP_022661750"/>
    </source>
</evidence>
<proteinExistence type="inferred from homology"/>
<dbReference type="KEGG" id="vde:111250610"/>
<evidence type="ECO:0000259" key="2">
    <source>
        <dbReference type="Pfam" id="PF05076"/>
    </source>
</evidence>
<accession>A0A7M7KJ35</accession>
<keyword evidence="5" id="KW-1185">Reference proteome</keyword>
<dbReference type="InterPro" id="IPR020941">
    <property type="entry name" value="SUFU-like_domain"/>
</dbReference>
<dbReference type="SUPFAM" id="SSF103359">
    <property type="entry name" value="Suppressor of Fused, N-terminal domain"/>
    <property type="match status" value="1"/>
</dbReference>
<dbReference type="Pfam" id="PF12470">
    <property type="entry name" value="SUFU_C"/>
    <property type="match status" value="1"/>
</dbReference>
<dbReference type="Pfam" id="PF05076">
    <property type="entry name" value="SUFU"/>
    <property type="match status" value="1"/>
</dbReference>
<dbReference type="PANTHER" id="PTHR10928">
    <property type="entry name" value="SUPPRESSOR OF FUSED"/>
    <property type="match status" value="1"/>
</dbReference>
<keyword evidence="1" id="KW-0539">Nucleus</keyword>
<dbReference type="InterPro" id="IPR016591">
    <property type="entry name" value="Suppressor_of_fused_euk"/>
</dbReference>
<comment type="similarity">
    <text evidence="1">Belongs to the SUFU family.</text>
</comment>
<dbReference type="RefSeq" id="XP_022661750.1">
    <property type="nucleotide sequence ID" value="XM_022806015.1"/>
</dbReference>
<dbReference type="InterPro" id="IPR024314">
    <property type="entry name" value="SUFU_C"/>
</dbReference>
<dbReference type="FunCoup" id="A0A7M7KJ35">
    <property type="interactions" value="780"/>
</dbReference>
<dbReference type="AlphaFoldDB" id="A0A7M7KJ35"/>
<sequence length="471" mass="51652">MLSAGASFLGRRLLLKEELNHFVSGVKMAQSSVGVGIGYMHPLPAVPAGLNTLYQACRALYTDQQNPLQVVAVRKYWMGGPDPLDYISMYSNVGDPSQGIPPHWHYVSFGLSDLHGDGRVHDFTGPGSPSGFGFELTFRLRKEEGDTAPPTWPAAVMQGLARYVIQSDNILCNGDHVSWHCPLDNSESRIQHMLMTVDAQLGTVETPCGSVQFMQLVGVCQEELKAAQHWNGKSFLQLMKGVPGLGGPWLVTNMRRGESVFELEVDVEEAVQMGISQEGSDLSGVGAKMFWSEEMSGQIGHVSDCPGVTERNADCASPVGERGIGRDVASGVGGLHKDPCEEQCLEEGMPPPIRRLKALHLHINLEAGLLLPLMLKGRLKHGRHFTYKSAHDSNALTFVVPSVQGSFVTEEAPFGVEGQWCQALIQEDLLEDMIDDLDHLTKDDPEMLTLPKTYNFPHHNLSITLLPEDDY</sequence>
<protein>
    <recommendedName>
        <fullName evidence="1">Suppressor of fused homolog</fullName>
    </recommendedName>
</protein>
<dbReference type="Proteomes" id="UP000594260">
    <property type="component" value="Unplaced"/>
</dbReference>
<dbReference type="InterPro" id="IPR037181">
    <property type="entry name" value="SUFU_N"/>
</dbReference>
<evidence type="ECO:0000259" key="3">
    <source>
        <dbReference type="Pfam" id="PF12470"/>
    </source>
</evidence>
<comment type="subcellular location">
    <subcellularLocation>
        <location evidence="1">Cytoplasm</location>
    </subcellularLocation>
    <subcellularLocation>
        <location evidence="1">Nucleus</location>
    </subcellularLocation>
</comment>
<feature type="domain" description="Suppressor of fused-like" evidence="2">
    <location>
        <begin position="80"/>
        <end position="256"/>
    </location>
</feature>
<dbReference type="InterPro" id="IPR007768">
    <property type="entry name" value="Suppressor_of_fused"/>
</dbReference>
<dbReference type="GeneID" id="111250610"/>
<evidence type="ECO:0000313" key="5">
    <source>
        <dbReference type="Proteomes" id="UP000594260"/>
    </source>
</evidence>
<dbReference type="GO" id="GO:0005737">
    <property type="term" value="C:cytoplasm"/>
    <property type="evidence" value="ECO:0007669"/>
    <property type="project" value="UniProtKB-SubCell"/>
</dbReference>
<feature type="domain" description="Suppressor of fused C-terminal" evidence="3">
    <location>
        <begin position="270"/>
        <end position="464"/>
    </location>
</feature>
<dbReference type="Gene3D" id="3.30.1360.230">
    <property type="entry name" value="Sufu, C-terminal domain"/>
    <property type="match status" value="1"/>
</dbReference>
<dbReference type="InParanoid" id="A0A7M7KJ35"/>
<dbReference type="CTD" id="41565"/>
<dbReference type="GO" id="GO:0005634">
    <property type="term" value="C:nucleus"/>
    <property type="evidence" value="ECO:0007669"/>
    <property type="project" value="UniProtKB-SubCell"/>
</dbReference>
<dbReference type="PANTHER" id="PTHR10928:SF2">
    <property type="entry name" value="SUPPRESSOR OF FUSED HOMOLOG"/>
    <property type="match status" value="1"/>
</dbReference>
<dbReference type="EnsemblMetazoa" id="XM_022806015">
    <property type="protein sequence ID" value="XP_022661750"/>
    <property type="gene ID" value="LOC111250610"/>
</dbReference>
<organism evidence="4 5">
    <name type="scientific">Varroa destructor</name>
    <name type="common">Honeybee mite</name>
    <dbReference type="NCBI Taxonomy" id="109461"/>
    <lineage>
        <taxon>Eukaryota</taxon>
        <taxon>Metazoa</taxon>
        <taxon>Ecdysozoa</taxon>
        <taxon>Arthropoda</taxon>
        <taxon>Chelicerata</taxon>
        <taxon>Arachnida</taxon>
        <taxon>Acari</taxon>
        <taxon>Parasitiformes</taxon>
        <taxon>Mesostigmata</taxon>
        <taxon>Gamasina</taxon>
        <taxon>Dermanyssoidea</taxon>
        <taxon>Varroidae</taxon>
        <taxon>Varroa</taxon>
    </lineage>
</organism>
<dbReference type="PIRSF" id="PIRSF011844">
    <property type="entry name" value="Suppressor_of_fused_protein"/>
    <property type="match status" value="1"/>
</dbReference>
<dbReference type="OMA" id="CQIVGVT"/>
<dbReference type="OrthoDB" id="10038834at2759"/>
<evidence type="ECO:0000256" key="1">
    <source>
        <dbReference type="PIRNR" id="PIRNR011844"/>
    </source>
</evidence>
<keyword evidence="1" id="KW-0963">Cytoplasm</keyword>
<name>A0A7M7KJ35_VARDE</name>
<reference evidence="4" key="1">
    <citation type="submission" date="2021-01" db="UniProtKB">
        <authorList>
            <consortium name="EnsemblMetazoa"/>
        </authorList>
    </citation>
    <scope>IDENTIFICATION</scope>
</reference>